<comment type="caution">
    <text evidence="1">The sequence shown here is derived from an EMBL/GenBank/DDBJ whole genome shotgun (WGS) entry which is preliminary data.</text>
</comment>
<dbReference type="RefSeq" id="WP_107683987.1">
    <property type="nucleotide sequence ID" value="NZ_PZKL01000037.1"/>
</dbReference>
<accession>A0A2T4MZX8</accession>
<name>A0A2T4MZX8_AERVE</name>
<evidence type="ECO:0000313" key="1">
    <source>
        <dbReference type="EMBL" id="PTH80103.1"/>
    </source>
</evidence>
<dbReference type="Proteomes" id="UP000241986">
    <property type="component" value="Unassembled WGS sequence"/>
</dbReference>
<proteinExistence type="predicted"/>
<protein>
    <submittedName>
        <fullName evidence="1">Uncharacterized protein</fullName>
    </submittedName>
</protein>
<evidence type="ECO:0000313" key="2">
    <source>
        <dbReference type="Proteomes" id="UP000241986"/>
    </source>
</evidence>
<dbReference type="AlphaFoldDB" id="A0A2T4MZX8"/>
<organism evidence="1 2">
    <name type="scientific">Aeromonas veronii</name>
    <dbReference type="NCBI Taxonomy" id="654"/>
    <lineage>
        <taxon>Bacteria</taxon>
        <taxon>Pseudomonadati</taxon>
        <taxon>Pseudomonadota</taxon>
        <taxon>Gammaproteobacteria</taxon>
        <taxon>Aeromonadales</taxon>
        <taxon>Aeromonadaceae</taxon>
        <taxon>Aeromonas</taxon>
    </lineage>
</organism>
<sequence length="173" mass="19290">MTPRKPEKISIMLNAVEKIGINNLLSDENLKFDFRLGKNSLGHPICIAKSEINLDKLPVEVFAFMVGAMKNHRVALINLKSDGSPTNNIKIQHNLSENFSRDPELQSQVKNYTVSTIKKALDAELNELKAAKNGKAIGNPFKSIKPDKPGFFERIMSGLKKERDLSSRAIDMA</sequence>
<dbReference type="EMBL" id="PZKL01000037">
    <property type="protein sequence ID" value="PTH80103.1"/>
    <property type="molecule type" value="Genomic_DNA"/>
</dbReference>
<gene>
    <name evidence="1" type="ORF">DAA48_16195</name>
</gene>
<reference evidence="1 2" key="1">
    <citation type="submission" date="2018-03" db="EMBL/GenBank/DDBJ databases">
        <title>Aeromonas veronii whole genome sequencing and analysis.</title>
        <authorList>
            <person name="Xie H."/>
            <person name="Liu T."/>
            <person name="Wang K."/>
        </authorList>
    </citation>
    <scope>NUCLEOTIDE SEQUENCE [LARGE SCALE GENOMIC DNA]</scope>
    <source>
        <strain evidence="1 2">XH.VA.1</strain>
    </source>
</reference>